<dbReference type="GO" id="GO:0004725">
    <property type="term" value="F:protein tyrosine phosphatase activity"/>
    <property type="evidence" value="ECO:0007669"/>
    <property type="project" value="InterPro"/>
</dbReference>
<organism evidence="4 5">
    <name type="scientific">Eleusine coracana subsp. coracana</name>
    <dbReference type="NCBI Taxonomy" id="191504"/>
    <lineage>
        <taxon>Eukaryota</taxon>
        <taxon>Viridiplantae</taxon>
        <taxon>Streptophyta</taxon>
        <taxon>Embryophyta</taxon>
        <taxon>Tracheophyta</taxon>
        <taxon>Spermatophyta</taxon>
        <taxon>Magnoliopsida</taxon>
        <taxon>Liliopsida</taxon>
        <taxon>Poales</taxon>
        <taxon>Poaceae</taxon>
        <taxon>PACMAD clade</taxon>
        <taxon>Chloridoideae</taxon>
        <taxon>Cynodonteae</taxon>
        <taxon>Eleusininae</taxon>
        <taxon>Eleusine</taxon>
    </lineage>
</organism>
<dbReference type="Pfam" id="PF00102">
    <property type="entry name" value="Y_phosphatase"/>
    <property type="match status" value="2"/>
</dbReference>
<dbReference type="PROSITE" id="PS50056">
    <property type="entry name" value="TYR_PHOSPHATASE_2"/>
    <property type="match status" value="1"/>
</dbReference>
<evidence type="ECO:0000313" key="4">
    <source>
        <dbReference type="EMBL" id="GJN07312.1"/>
    </source>
</evidence>
<feature type="domain" description="Tyrosine-protein phosphatase" evidence="2">
    <location>
        <begin position="68"/>
        <end position="226"/>
    </location>
</feature>
<evidence type="ECO:0008006" key="6">
    <source>
        <dbReference type="Google" id="ProtNLM"/>
    </source>
</evidence>
<dbReference type="Proteomes" id="UP001054889">
    <property type="component" value="Unassembled WGS sequence"/>
</dbReference>
<keyword evidence="5" id="KW-1185">Reference proteome</keyword>
<reference evidence="4" key="2">
    <citation type="submission" date="2021-12" db="EMBL/GenBank/DDBJ databases">
        <title>Resequencing data analysis of finger millet.</title>
        <authorList>
            <person name="Hatakeyama M."/>
            <person name="Aluri S."/>
            <person name="Balachadran M.T."/>
            <person name="Sivarajan S.R."/>
            <person name="Poveda L."/>
            <person name="Shimizu-Inatsugi R."/>
            <person name="Schlapbach R."/>
            <person name="Sreeman S.M."/>
            <person name="Shimizu K.K."/>
        </authorList>
    </citation>
    <scope>NUCLEOTIDE SEQUENCE</scope>
</reference>
<dbReference type="PRINTS" id="PR00700">
    <property type="entry name" value="PRTYPHPHTASE"/>
</dbReference>
<dbReference type="EMBL" id="BQKI01000013">
    <property type="protein sequence ID" value="GJN07312.1"/>
    <property type="molecule type" value="Genomic_DNA"/>
</dbReference>
<sequence length="459" mass="50785">MATQAPNLKKKRGVVGSHQAAANPVPTGRTTTPSPAAAPLIFDPLDPCAAAPRRVLTEEEVRRCGVALPPVDKNRVRLQNSANDYINASHIKTPGNDKRKYISTQGPQPNMFEDFWQMVYENSCPAIIMVTPVEPEKAEKVHSVLHIRYSKWPDHHVPNDIDSKYFWVKSLHSAGIGRAGSTITILNTIDRILLGEQSALELVETVRNFRNQRVGTVEREVQLPLLPVPSSVIRHPTFLFPHHHGDPTTPPASPPPSATPTPPSIHASKRRRRTAAATGNSPSRRPSGGGRRSSPPAALPPPGGFDPLDPAAEPPDRDLTPAQLTRCKKALKLLDKKLNDPAALSKKFWDLPDIRTALQEAHKFSVARSPANRPRNRYTDVMPFDKTRVQINSSTGNDYINASLITTDSKTQTKFISTQGPLTNTFEDFWQMVYDNHCPVIVMLTKIDGLKVLIFNMFL</sequence>
<comment type="caution">
    <text evidence="4">The sequence shown here is derived from an EMBL/GenBank/DDBJ whole genome shotgun (WGS) entry which is preliminary data.</text>
</comment>
<dbReference type="PANTHER" id="PTHR45706">
    <property type="entry name" value="TYROSINE-PROTEIN PHOSPHATASE"/>
    <property type="match status" value="1"/>
</dbReference>
<evidence type="ECO:0000256" key="1">
    <source>
        <dbReference type="SAM" id="MobiDB-lite"/>
    </source>
</evidence>
<feature type="region of interest" description="Disordered" evidence="1">
    <location>
        <begin position="237"/>
        <end position="319"/>
    </location>
</feature>
<dbReference type="InterPro" id="IPR003595">
    <property type="entry name" value="Tyr_Pase_cat"/>
</dbReference>
<dbReference type="SMART" id="SM00194">
    <property type="entry name" value="PTPc"/>
    <property type="match status" value="1"/>
</dbReference>
<dbReference type="PROSITE" id="PS50055">
    <property type="entry name" value="TYR_PHOSPHATASE_PTP"/>
    <property type="match status" value="2"/>
</dbReference>
<name>A0AAV5DAK2_ELECO</name>
<feature type="compositionally biased region" description="Pro residues" evidence="1">
    <location>
        <begin position="248"/>
        <end position="263"/>
    </location>
</feature>
<proteinExistence type="predicted"/>
<evidence type="ECO:0000313" key="5">
    <source>
        <dbReference type="Proteomes" id="UP001054889"/>
    </source>
</evidence>
<dbReference type="InterPro" id="IPR029021">
    <property type="entry name" value="Prot-tyrosine_phosphatase-like"/>
</dbReference>
<accession>A0AAV5DAK2</accession>
<dbReference type="AlphaFoldDB" id="A0AAV5DAK2"/>
<evidence type="ECO:0000259" key="3">
    <source>
        <dbReference type="PROSITE" id="PS50056"/>
    </source>
</evidence>
<feature type="region of interest" description="Disordered" evidence="1">
    <location>
        <begin position="1"/>
        <end position="33"/>
    </location>
</feature>
<feature type="domain" description="Tyrosine-protein phosphatase" evidence="2">
    <location>
        <begin position="344"/>
        <end position="447"/>
    </location>
</feature>
<protein>
    <recommendedName>
        <fullName evidence="6">Tyrosine-protein phosphatase domain-containing protein</fullName>
    </recommendedName>
</protein>
<feature type="compositionally biased region" description="Low complexity" evidence="1">
    <location>
        <begin position="275"/>
        <end position="296"/>
    </location>
</feature>
<dbReference type="Gene3D" id="3.90.190.10">
    <property type="entry name" value="Protein tyrosine phosphatase superfamily"/>
    <property type="match status" value="3"/>
</dbReference>
<dbReference type="InterPro" id="IPR000387">
    <property type="entry name" value="Tyr_Pase_dom"/>
</dbReference>
<gene>
    <name evidence="4" type="primary">ga25132</name>
    <name evidence="4" type="ORF">PR202_ga25132</name>
</gene>
<reference evidence="4" key="1">
    <citation type="journal article" date="2018" name="DNA Res.">
        <title>Multiple hybrid de novo genome assembly of finger millet, an orphan allotetraploid crop.</title>
        <authorList>
            <person name="Hatakeyama M."/>
            <person name="Aluri S."/>
            <person name="Balachadran M.T."/>
            <person name="Sivarajan S.R."/>
            <person name="Patrignani A."/>
            <person name="Gruter S."/>
            <person name="Poveda L."/>
            <person name="Shimizu-Inatsugi R."/>
            <person name="Baeten J."/>
            <person name="Francoijs K.J."/>
            <person name="Nataraja K.N."/>
            <person name="Reddy Y.A.N."/>
            <person name="Phadnis S."/>
            <person name="Ravikumar R.L."/>
            <person name="Schlapbach R."/>
            <person name="Sreeman S.M."/>
            <person name="Shimizu K.K."/>
        </authorList>
    </citation>
    <scope>NUCLEOTIDE SEQUENCE</scope>
</reference>
<dbReference type="SMART" id="SM00404">
    <property type="entry name" value="PTPc_motif"/>
    <property type="match status" value="1"/>
</dbReference>
<evidence type="ECO:0000259" key="2">
    <source>
        <dbReference type="PROSITE" id="PS50055"/>
    </source>
</evidence>
<dbReference type="PANTHER" id="PTHR45706:SF4">
    <property type="entry name" value="TYROSINE-PROTEIN PHOSPHATASE"/>
    <property type="match status" value="1"/>
</dbReference>
<feature type="domain" description="Tyrosine specific protein phosphatases" evidence="3">
    <location>
        <begin position="173"/>
        <end position="224"/>
    </location>
</feature>
<dbReference type="InterPro" id="IPR000242">
    <property type="entry name" value="PTP_cat"/>
</dbReference>
<dbReference type="SUPFAM" id="SSF52799">
    <property type="entry name" value="(Phosphotyrosine protein) phosphatases II"/>
    <property type="match status" value="2"/>
</dbReference>